<gene>
    <name evidence="2" type="ORF">P280DRAFT_47786</name>
</gene>
<evidence type="ECO:0000256" key="1">
    <source>
        <dbReference type="SAM" id="MobiDB-lite"/>
    </source>
</evidence>
<feature type="region of interest" description="Disordered" evidence="1">
    <location>
        <begin position="165"/>
        <end position="202"/>
    </location>
</feature>
<dbReference type="Proteomes" id="UP000799753">
    <property type="component" value="Unassembled WGS sequence"/>
</dbReference>
<name>A0A6A6RW29_9PLEO</name>
<dbReference type="EMBL" id="MU006786">
    <property type="protein sequence ID" value="KAF2639769.1"/>
    <property type="molecule type" value="Genomic_DNA"/>
</dbReference>
<proteinExistence type="predicted"/>
<dbReference type="AlphaFoldDB" id="A0A6A6RW29"/>
<evidence type="ECO:0000313" key="3">
    <source>
        <dbReference type="Proteomes" id="UP000799753"/>
    </source>
</evidence>
<protein>
    <submittedName>
        <fullName evidence="2">Uncharacterized protein</fullName>
    </submittedName>
</protein>
<accession>A0A6A6RW29</accession>
<feature type="region of interest" description="Disordered" evidence="1">
    <location>
        <begin position="100"/>
        <end position="119"/>
    </location>
</feature>
<evidence type="ECO:0000313" key="2">
    <source>
        <dbReference type="EMBL" id="KAF2639769.1"/>
    </source>
</evidence>
<sequence>MQKLTVFLSADPHSACYCRGADKMRRKFPRLVSVRPPSYLYNTYRGPRGRIDGPASVLLAGCMHTSSSPPRCRPPAPGLAVNNTDMRRLRKRALFSRKARRLPSAGTSVEHMEQSGPPPRHVTAAAGRLFKFLLRCTLLHSSSTTRGAAPRLQVLQVLQYSPRLTHRNAPRPVSIGRQHISPAQHRSRKLSSERAQLAPVSA</sequence>
<reference evidence="2" key="1">
    <citation type="journal article" date="2020" name="Stud. Mycol.">
        <title>101 Dothideomycetes genomes: a test case for predicting lifestyles and emergence of pathogens.</title>
        <authorList>
            <person name="Haridas S."/>
            <person name="Albert R."/>
            <person name="Binder M."/>
            <person name="Bloem J."/>
            <person name="Labutti K."/>
            <person name="Salamov A."/>
            <person name="Andreopoulos B."/>
            <person name="Baker S."/>
            <person name="Barry K."/>
            <person name="Bills G."/>
            <person name="Bluhm B."/>
            <person name="Cannon C."/>
            <person name="Castanera R."/>
            <person name="Culley D."/>
            <person name="Daum C."/>
            <person name="Ezra D."/>
            <person name="Gonzalez J."/>
            <person name="Henrissat B."/>
            <person name="Kuo A."/>
            <person name="Liang C."/>
            <person name="Lipzen A."/>
            <person name="Lutzoni F."/>
            <person name="Magnuson J."/>
            <person name="Mondo S."/>
            <person name="Nolan M."/>
            <person name="Ohm R."/>
            <person name="Pangilinan J."/>
            <person name="Park H.-J."/>
            <person name="Ramirez L."/>
            <person name="Alfaro M."/>
            <person name="Sun H."/>
            <person name="Tritt A."/>
            <person name="Yoshinaga Y."/>
            <person name="Zwiers L.-H."/>
            <person name="Turgeon B."/>
            <person name="Goodwin S."/>
            <person name="Spatafora J."/>
            <person name="Crous P."/>
            <person name="Grigoriev I."/>
        </authorList>
    </citation>
    <scope>NUCLEOTIDE SEQUENCE</scope>
    <source>
        <strain evidence="2">CBS 473.64</strain>
    </source>
</reference>
<organism evidence="2 3">
    <name type="scientific">Massarina eburnea CBS 473.64</name>
    <dbReference type="NCBI Taxonomy" id="1395130"/>
    <lineage>
        <taxon>Eukaryota</taxon>
        <taxon>Fungi</taxon>
        <taxon>Dikarya</taxon>
        <taxon>Ascomycota</taxon>
        <taxon>Pezizomycotina</taxon>
        <taxon>Dothideomycetes</taxon>
        <taxon>Pleosporomycetidae</taxon>
        <taxon>Pleosporales</taxon>
        <taxon>Massarineae</taxon>
        <taxon>Massarinaceae</taxon>
        <taxon>Massarina</taxon>
    </lineage>
</organism>
<keyword evidence="3" id="KW-1185">Reference proteome</keyword>